<keyword evidence="2" id="KW-1185">Reference proteome</keyword>
<protein>
    <submittedName>
        <fullName evidence="1">C40 family peptidase</fullName>
    </submittedName>
</protein>
<evidence type="ECO:0000313" key="1">
    <source>
        <dbReference type="EMBL" id="MEJ7137907.1"/>
    </source>
</evidence>
<organism evidence="1 2">
    <name type="scientific">Amphibiibacter pelophylacis</name>
    <dbReference type="NCBI Taxonomy" id="1799477"/>
    <lineage>
        <taxon>Bacteria</taxon>
        <taxon>Pseudomonadati</taxon>
        <taxon>Pseudomonadota</taxon>
        <taxon>Betaproteobacteria</taxon>
        <taxon>Burkholderiales</taxon>
        <taxon>Sphaerotilaceae</taxon>
        <taxon>Amphibiibacter</taxon>
    </lineage>
</organism>
<comment type="caution">
    <text evidence="1">The sequence shown here is derived from an EMBL/GenBank/DDBJ whole genome shotgun (WGS) entry which is preliminary data.</text>
</comment>
<reference evidence="1" key="1">
    <citation type="submission" date="2023-10" db="EMBL/GenBank/DDBJ databases">
        <title>Amphibacter perezi, gen. nov., sp. nov. a novel taxa of the family Comamonadaceae, class Betaproteobacteria isolated from the skin microbiota of Pelophylax perezi from different populations.</title>
        <authorList>
            <person name="Costa S."/>
            <person name="Proenca D.N."/>
            <person name="Lopes I."/>
            <person name="Morais P.V."/>
        </authorList>
    </citation>
    <scope>NUCLEOTIDE SEQUENCE</scope>
    <source>
        <strain evidence="1">SL12-8</strain>
    </source>
</reference>
<accession>A0ACC6P1D0</accession>
<proteinExistence type="predicted"/>
<evidence type="ECO:0000313" key="2">
    <source>
        <dbReference type="Proteomes" id="UP001364695"/>
    </source>
</evidence>
<gene>
    <name evidence="1" type="ORF">RV045_05595</name>
</gene>
<dbReference type="EMBL" id="JAWDIE010000006">
    <property type="protein sequence ID" value="MEJ7137907.1"/>
    <property type="molecule type" value="Genomic_DNA"/>
</dbReference>
<dbReference type="Proteomes" id="UP001364695">
    <property type="component" value="Unassembled WGS sequence"/>
</dbReference>
<sequence>MVHIPFPASASADPLRRQALQRSLLVLGSAVLAGCASSPVQRRSGSGTISGRVPEPSRLGGSLITLPGSERGAVVQTALQQLGVPYVWAGTDPANGFDCSGLMVYSFRAALGVDLPRQSADLAAVSRPIDLARAQPGDFVFFNTLGRPFSHLGLYLGSGEFIHAPSSGGRVSRVRLDNRYFAPRFNGARTVFV</sequence>
<name>A0ACC6P1D0_9BURK</name>